<organism evidence="1 2">
    <name type="scientific">Adineta steineri</name>
    <dbReference type="NCBI Taxonomy" id="433720"/>
    <lineage>
        <taxon>Eukaryota</taxon>
        <taxon>Metazoa</taxon>
        <taxon>Spiralia</taxon>
        <taxon>Gnathifera</taxon>
        <taxon>Rotifera</taxon>
        <taxon>Eurotatoria</taxon>
        <taxon>Bdelloidea</taxon>
        <taxon>Adinetida</taxon>
        <taxon>Adinetidae</taxon>
        <taxon>Adineta</taxon>
    </lineage>
</organism>
<evidence type="ECO:0000313" key="1">
    <source>
        <dbReference type="EMBL" id="CAF0842951.1"/>
    </source>
</evidence>
<sequence>MASISEPEIVTFSQIIWSHEGVGFQGPEAPHAMLVLVALKRLHFRVHAPTTILNAYDHREIYYLCKHMGAGVSWNIIQHTLREIVQGTLIPSSSRSYISADGSIKIK</sequence>
<evidence type="ECO:0000313" key="2">
    <source>
        <dbReference type="Proteomes" id="UP000663845"/>
    </source>
</evidence>
<dbReference type="AlphaFoldDB" id="A0A813VP09"/>
<name>A0A813VP09_9BILA</name>
<dbReference type="EMBL" id="CAJNOG010000049">
    <property type="protein sequence ID" value="CAF0842951.1"/>
    <property type="molecule type" value="Genomic_DNA"/>
</dbReference>
<reference evidence="1" key="1">
    <citation type="submission" date="2021-02" db="EMBL/GenBank/DDBJ databases">
        <authorList>
            <person name="Nowell W R."/>
        </authorList>
    </citation>
    <scope>NUCLEOTIDE SEQUENCE</scope>
</reference>
<dbReference type="Proteomes" id="UP000663845">
    <property type="component" value="Unassembled WGS sequence"/>
</dbReference>
<protein>
    <submittedName>
        <fullName evidence="1">Uncharacterized protein</fullName>
    </submittedName>
</protein>
<proteinExistence type="predicted"/>
<comment type="caution">
    <text evidence="1">The sequence shown here is derived from an EMBL/GenBank/DDBJ whole genome shotgun (WGS) entry which is preliminary data.</text>
</comment>
<gene>
    <name evidence="1" type="ORF">JYZ213_LOCUS7464</name>
</gene>
<accession>A0A813VP09</accession>